<gene>
    <name evidence="3" type="ORF">KB893_016570</name>
    <name evidence="2" type="ORF">KB893_08260</name>
</gene>
<dbReference type="EMBL" id="JAGQFT010000056">
    <property type="protein sequence ID" value="MBR0562506.1"/>
    <property type="molecule type" value="Genomic_DNA"/>
</dbReference>
<dbReference type="EMBL" id="JAGQFT020000014">
    <property type="protein sequence ID" value="MBS7458757.1"/>
    <property type="molecule type" value="Genomic_DNA"/>
</dbReference>
<dbReference type="InterPro" id="IPR014030">
    <property type="entry name" value="Ketoacyl_synth_N"/>
</dbReference>
<evidence type="ECO:0000313" key="4">
    <source>
        <dbReference type="Proteomes" id="UP000675747"/>
    </source>
</evidence>
<evidence type="ECO:0000313" key="3">
    <source>
        <dbReference type="EMBL" id="MBS7458757.1"/>
    </source>
</evidence>
<dbReference type="Gene3D" id="3.40.47.10">
    <property type="match status" value="1"/>
</dbReference>
<organism evidence="2">
    <name type="scientific">Coralloluteibacterium stylophorae</name>
    <dbReference type="NCBI Taxonomy" id="1776034"/>
    <lineage>
        <taxon>Bacteria</taxon>
        <taxon>Pseudomonadati</taxon>
        <taxon>Pseudomonadota</taxon>
        <taxon>Gammaproteobacteria</taxon>
        <taxon>Lysobacterales</taxon>
        <taxon>Lysobacteraceae</taxon>
        <taxon>Coralloluteibacterium</taxon>
    </lineage>
</organism>
<keyword evidence="4" id="KW-1185">Reference proteome</keyword>
<reference evidence="2" key="2">
    <citation type="submission" date="2021-04" db="EMBL/GenBank/DDBJ databases">
        <authorList>
            <person name="Karlyshev A.V."/>
        </authorList>
    </citation>
    <scope>NUCLEOTIDE SEQUENCE</scope>
    <source>
        <strain evidence="2">LMG 29479</strain>
    </source>
</reference>
<dbReference type="RefSeq" id="WP_211926447.1">
    <property type="nucleotide sequence ID" value="NZ_JAGQFT020000014.1"/>
</dbReference>
<dbReference type="Proteomes" id="UP000675747">
    <property type="component" value="Unassembled WGS sequence"/>
</dbReference>
<evidence type="ECO:0000259" key="1">
    <source>
        <dbReference type="Pfam" id="PF13723"/>
    </source>
</evidence>
<accession>A0A8J8AXC9</accession>
<evidence type="ECO:0000313" key="2">
    <source>
        <dbReference type="EMBL" id="MBR0562506.1"/>
    </source>
</evidence>
<dbReference type="GO" id="GO:0016746">
    <property type="term" value="F:acyltransferase activity"/>
    <property type="evidence" value="ECO:0007669"/>
    <property type="project" value="InterPro"/>
</dbReference>
<name>A0A8J8AXC9_9GAMM</name>
<dbReference type="AlphaFoldDB" id="A0A8J8AXC9"/>
<dbReference type="Pfam" id="PF13723">
    <property type="entry name" value="Ketoacyl-synt_2"/>
    <property type="match status" value="1"/>
</dbReference>
<sequence length="263" mass="26399">MSRVRLYVEGIGFWGDGLPGWDAARAFLDHGGTVADAPRRPAPAMLAPNERRRAPDTVAVALHVAQAACAMAGRDPATLASVFASTHGEVAITDHLCAALASDPLGVSPIRFHNSVHNAAAGYWTIGAGCTAPTTALSAHAATFAQALLEAAGQARSGGAPVLLVAYDAPGSGPLLQMTRSTGLLGAALVLAPERPAAAHAVIDLVLANGAAPTPGGALAARYAHNAMAPMLPLLEALAGGGRVVLASGPVQGLDIETGGWRA</sequence>
<feature type="domain" description="Beta-ketoacyl synthase-like N-terminal" evidence="1">
    <location>
        <begin position="37"/>
        <end position="181"/>
    </location>
</feature>
<dbReference type="InterPro" id="IPR016039">
    <property type="entry name" value="Thiolase-like"/>
</dbReference>
<protein>
    <submittedName>
        <fullName evidence="2">Beta-ketoacyl synthase chain length factor</fullName>
    </submittedName>
</protein>
<reference evidence="3 4" key="1">
    <citation type="journal article" date="2021" name="Microbiol. Resour. Announc.">
        <title>Draft Genome Sequence of Coralloluteibacterium stylophorae LMG 29479T.</title>
        <authorList>
            <person name="Karlyshev A.V."/>
            <person name="Kudryashova E.B."/>
            <person name="Ariskina E.V."/>
            <person name="Conroy A.P."/>
            <person name="Abidueva E.Y."/>
        </authorList>
    </citation>
    <scope>NUCLEOTIDE SEQUENCE [LARGE SCALE GENOMIC DNA]</scope>
    <source>
        <strain evidence="3 4">LMG 29479</strain>
    </source>
</reference>
<comment type="caution">
    <text evidence="2">The sequence shown here is derived from an EMBL/GenBank/DDBJ whole genome shotgun (WGS) entry which is preliminary data.</text>
</comment>
<dbReference type="SUPFAM" id="SSF53901">
    <property type="entry name" value="Thiolase-like"/>
    <property type="match status" value="1"/>
</dbReference>
<proteinExistence type="predicted"/>